<dbReference type="PANTHER" id="PTHR33988:SF2">
    <property type="entry name" value="ENDORIBONUCLEASE MAZF"/>
    <property type="match status" value="1"/>
</dbReference>
<organism evidence="2 3">
    <name type="scientific">Imperialibacter roseus</name>
    <dbReference type="NCBI Taxonomy" id="1324217"/>
    <lineage>
        <taxon>Bacteria</taxon>
        <taxon>Pseudomonadati</taxon>
        <taxon>Bacteroidota</taxon>
        <taxon>Cytophagia</taxon>
        <taxon>Cytophagales</taxon>
        <taxon>Flammeovirgaceae</taxon>
        <taxon>Imperialibacter</taxon>
    </lineage>
</organism>
<dbReference type="EMBL" id="CP136051">
    <property type="protein sequence ID" value="WOK07957.1"/>
    <property type="molecule type" value="Genomic_DNA"/>
</dbReference>
<name>A0ABZ0IWE0_9BACT</name>
<reference evidence="2 3" key="1">
    <citation type="journal article" date="2023" name="Microbiol. Resour. Announc.">
        <title>Complete Genome Sequence of Imperialibacter roseus strain P4T.</title>
        <authorList>
            <person name="Tizabi D.R."/>
            <person name="Bachvaroff T."/>
            <person name="Hill R.T."/>
        </authorList>
    </citation>
    <scope>NUCLEOTIDE SEQUENCE [LARGE SCALE GENOMIC DNA]</scope>
    <source>
        <strain evidence="2 3">P4T</strain>
    </source>
</reference>
<protein>
    <recommendedName>
        <fullName evidence="1">mRNA interferase</fullName>
        <ecNumber evidence="1">3.1.-.-</ecNumber>
    </recommendedName>
</protein>
<accession>A0ABZ0IWE0</accession>
<dbReference type="RefSeq" id="WP_317490605.1">
    <property type="nucleotide sequence ID" value="NZ_CP136051.1"/>
</dbReference>
<keyword evidence="1 2" id="KW-0378">Hydrolase</keyword>
<sequence length="116" mass="12780">MEINQFEIWLADLNPRMGTEAGKTRPVLVVQTNLLNKLSHPSTIICPITSQVSPKANILRVHLREGDAGLKKNSDVMIDQVRAIDNNRLTQKLGTLSGSVINEIKKNLQIVLDIGG</sequence>
<dbReference type="GO" id="GO:0016787">
    <property type="term" value="F:hydrolase activity"/>
    <property type="evidence" value="ECO:0007669"/>
    <property type="project" value="UniProtKB-KW"/>
</dbReference>
<proteinExistence type="inferred from homology"/>
<evidence type="ECO:0000256" key="1">
    <source>
        <dbReference type="PIRNR" id="PIRNR033490"/>
    </source>
</evidence>
<comment type="similarity">
    <text evidence="1">Belongs to the PemK/MazF family.</text>
</comment>
<evidence type="ECO:0000313" key="3">
    <source>
        <dbReference type="Proteomes" id="UP001302349"/>
    </source>
</evidence>
<dbReference type="SUPFAM" id="SSF50118">
    <property type="entry name" value="Cell growth inhibitor/plasmid maintenance toxic component"/>
    <property type="match status" value="1"/>
</dbReference>
<dbReference type="Proteomes" id="UP001302349">
    <property type="component" value="Chromosome"/>
</dbReference>
<keyword evidence="3" id="KW-1185">Reference proteome</keyword>
<keyword evidence="1" id="KW-0255">Endonuclease</keyword>
<evidence type="ECO:0000313" key="2">
    <source>
        <dbReference type="EMBL" id="WOK07957.1"/>
    </source>
</evidence>
<gene>
    <name evidence="2" type="ORF">RT717_04850</name>
</gene>
<dbReference type="PANTHER" id="PTHR33988">
    <property type="entry name" value="ENDORIBONUCLEASE MAZF-RELATED"/>
    <property type="match status" value="1"/>
</dbReference>
<dbReference type="PIRSF" id="PIRSF033490">
    <property type="entry name" value="MazF"/>
    <property type="match status" value="1"/>
</dbReference>
<comment type="function">
    <text evidence="1">Toxic component of a type II toxin-antitoxin (TA) system.</text>
</comment>
<dbReference type="EC" id="3.1.-.-" evidence="1"/>
<dbReference type="InterPro" id="IPR011067">
    <property type="entry name" value="Plasmid_toxin/cell-grow_inhib"/>
</dbReference>
<dbReference type="Gene3D" id="2.30.30.110">
    <property type="match status" value="1"/>
</dbReference>
<dbReference type="InterPro" id="IPR003477">
    <property type="entry name" value="PemK-like"/>
</dbReference>
<dbReference type="Pfam" id="PF02452">
    <property type="entry name" value="PemK_toxin"/>
    <property type="match status" value="1"/>
</dbReference>
<keyword evidence="1" id="KW-0540">Nuclease</keyword>